<evidence type="ECO:0000256" key="8">
    <source>
        <dbReference type="ARBA" id="ARBA00023624"/>
    </source>
</evidence>
<dbReference type="FunFam" id="3.10.290.20:FF:000003">
    <property type="entry name" value="Ubiquitin-activating enzyme E1 C"/>
    <property type="match status" value="1"/>
</dbReference>
<dbReference type="OrthoDB" id="10255449at2759"/>
<dbReference type="GO" id="GO:0019781">
    <property type="term" value="F:NEDD8 activating enzyme activity"/>
    <property type="evidence" value="ECO:0007669"/>
    <property type="project" value="UniProtKB-UniRule"/>
</dbReference>
<evidence type="ECO:0000256" key="4">
    <source>
        <dbReference type="ARBA" id="ARBA00022598"/>
    </source>
</evidence>
<feature type="transmembrane region" description="Helical" evidence="13">
    <location>
        <begin position="575"/>
        <end position="597"/>
    </location>
</feature>
<feature type="domain" description="E2 binding" evidence="14">
    <location>
        <begin position="319"/>
        <end position="403"/>
    </location>
</feature>
<feature type="transmembrane region" description="Helical" evidence="13">
    <location>
        <begin position="603"/>
        <end position="626"/>
    </location>
</feature>
<evidence type="ECO:0000256" key="1">
    <source>
        <dbReference type="ARBA" id="ARBA00005032"/>
    </source>
</evidence>
<dbReference type="SUPFAM" id="SSF69572">
    <property type="entry name" value="Activating enzymes of the ubiquitin-like proteins"/>
    <property type="match status" value="1"/>
</dbReference>
<evidence type="ECO:0000259" key="14">
    <source>
        <dbReference type="SMART" id="SM01181"/>
    </source>
</evidence>
<accession>A0A8H7I2F7</accession>
<comment type="caution">
    <text evidence="15">The sequence shown here is derived from an EMBL/GenBank/DDBJ whole genome shotgun (WGS) entry which is preliminary data.</text>
</comment>
<comment type="function">
    <text evidence="11">Catalytic subunit of the dimeric E1 enzyme, which activates NEDD8.</text>
</comment>
<dbReference type="GO" id="GO:0005737">
    <property type="term" value="C:cytoplasm"/>
    <property type="evidence" value="ECO:0007669"/>
    <property type="project" value="TreeGrafter"/>
</dbReference>
<dbReference type="Gene3D" id="1.10.10.520">
    <property type="entry name" value="Ubiquitin activating enzymes (Uba3). Chain: B, domain 2"/>
    <property type="match status" value="1"/>
</dbReference>
<feature type="transmembrane region" description="Helical" evidence="13">
    <location>
        <begin position="547"/>
        <end position="568"/>
    </location>
</feature>
<dbReference type="GO" id="GO:0005634">
    <property type="term" value="C:nucleus"/>
    <property type="evidence" value="ECO:0007669"/>
    <property type="project" value="TreeGrafter"/>
</dbReference>
<dbReference type="EC" id="6.2.1.64" evidence="8 11"/>
<evidence type="ECO:0000256" key="11">
    <source>
        <dbReference type="RuleBase" id="RU368009"/>
    </source>
</evidence>
<keyword evidence="13" id="KW-0812">Transmembrane</keyword>
<gene>
    <name evidence="15" type="ORF">RHS03_00483</name>
</gene>
<feature type="transmembrane region" description="Helical" evidence="13">
    <location>
        <begin position="408"/>
        <end position="431"/>
    </location>
</feature>
<keyword evidence="4 11" id="KW-0436">Ligase</keyword>
<sequence>MSTAALDSNSQWDGRWSHVDQLLDRPGPRTDEAFAPDAAKEFLRDKCKVLVIGAGGLGCEILPNLALLGFKDIHVIDMDTIDVSNLNRQFLFRPKDVGRPKAVVAAEYVMNRVPGVNVTPYYGKIQDKDDDYYMQFTLVICGLDSVEARRWINATLVNLVDNDNPESLKPLIDGGTEGFKGQARVIFPTVTSCYECSLDMLNKPTAFPICTIANTPRLPEHCIEWASVLEWPRVHGDKKMDTDDPEHIGWLYQTASARAKEFKIDGVTWSLTQGVVKNIIPAIASTNAIIAGTEGVYSYTFEHEQRKDCPVCGGEVLDVAVSSEWTVERFIEWLQEKQDVQIKKPSLSSGGKNIYLQAPPQLEQATRPNLEKKLSELVSNGGDITVTATTLPFNLTLRSLNLHHQMNVYVWMCLVRELCDVMVHHLCFWICRGLRFATTMTVPSSSNHSVHEEVVHASNGHEERNVPNETTALISPSPRTASRRTDKRRQEIPERRSFYDFWGVKILFISISLLAAISVVALVLLILNTGISSIAQFLPPHRGSRLLPVWFALISAWISLSAVTLFGTPSALTRVSLIASLVLLLLDIILLAAVKQLRRQESALTLIACGVAIISTATSLGANYVVKNLRDKEGIPIRHGAETVREAELRARLYVAQENYWSNRAARAIKVILSFILTFVTSLVLFLITFDICLTAIDSSVVPPFERSRFHSVQPDPAHWSFKVHLACSGPTSMAPPPDLLNATTSGRGKIRNVPTVLYESMRGVPGSLGGDWVMNLREVGRVGRVCVWDRPGYGFSDNGPSAEMGHVSNALWQALQHEGEEGPYVLVGAGYGGLLTRLFASRHPKDVHSLLYIDSETSHTYFLTRARHNTFFHTHLPVLIAPLGLSRIASLVKNHTPRSGRVLANTLQHTEWQNPRLLSTLLQEQYLTHSRQSASFRDLLESERQYPARRPTIVLSSGERVSKESAWRDAQKRLWQEIVDEKGRVRWEILEGVGHDICAKTSEGAVGTGLEACEKAVEDLVWRD</sequence>
<dbReference type="InterPro" id="IPR023318">
    <property type="entry name" value="Ub_act_enz_dom_a_sf"/>
</dbReference>
<keyword evidence="7 11" id="KW-0067">ATP-binding</keyword>
<feature type="transmembrane region" description="Helical" evidence="13">
    <location>
        <begin position="671"/>
        <end position="690"/>
    </location>
</feature>
<comment type="pathway">
    <text evidence="1 11">Protein modification; protein neddylation.</text>
</comment>
<dbReference type="SMART" id="SM01181">
    <property type="entry name" value="E2_bind"/>
    <property type="match status" value="1"/>
</dbReference>
<evidence type="ECO:0000256" key="13">
    <source>
        <dbReference type="SAM" id="Phobius"/>
    </source>
</evidence>
<dbReference type="InterPro" id="IPR033127">
    <property type="entry name" value="UBQ-activ_enz_E1_Cys_AS"/>
</dbReference>
<feature type="compositionally biased region" description="Basic and acidic residues" evidence="12">
    <location>
        <begin position="457"/>
        <end position="466"/>
    </location>
</feature>
<dbReference type="UniPathway" id="UPA00885"/>
<organism evidence="15 16">
    <name type="scientific">Rhizoctonia solani</name>
    <dbReference type="NCBI Taxonomy" id="456999"/>
    <lineage>
        <taxon>Eukaryota</taxon>
        <taxon>Fungi</taxon>
        <taxon>Dikarya</taxon>
        <taxon>Basidiomycota</taxon>
        <taxon>Agaricomycotina</taxon>
        <taxon>Agaricomycetes</taxon>
        <taxon>Cantharellales</taxon>
        <taxon>Ceratobasidiaceae</taxon>
        <taxon>Rhizoctonia</taxon>
    </lineage>
</organism>
<evidence type="ECO:0000256" key="12">
    <source>
        <dbReference type="SAM" id="MobiDB-lite"/>
    </source>
</evidence>
<evidence type="ECO:0000256" key="5">
    <source>
        <dbReference type="ARBA" id="ARBA00022741"/>
    </source>
</evidence>
<dbReference type="Gene3D" id="3.40.50.1820">
    <property type="entry name" value="alpha/beta hydrolase"/>
    <property type="match status" value="1"/>
</dbReference>
<dbReference type="InterPro" id="IPR000594">
    <property type="entry name" value="ThiF_NAD_FAD-bd"/>
</dbReference>
<keyword evidence="13" id="KW-0472">Membrane</keyword>
<evidence type="ECO:0000256" key="7">
    <source>
        <dbReference type="ARBA" id="ARBA00022840"/>
    </source>
</evidence>
<feature type="transmembrane region" description="Helical" evidence="13">
    <location>
        <begin position="506"/>
        <end position="527"/>
    </location>
</feature>
<dbReference type="InterPro" id="IPR019431">
    <property type="entry name" value="DUF2417"/>
</dbReference>
<dbReference type="AlphaFoldDB" id="A0A8H7I2F7"/>
<dbReference type="InterPro" id="IPR035985">
    <property type="entry name" value="Ubiquitin-activating_enz"/>
</dbReference>
<dbReference type="PROSITE" id="PS00865">
    <property type="entry name" value="UBIQUITIN_ACTIVAT_2"/>
    <property type="match status" value="1"/>
</dbReference>
<dbReference type="InterPro" id="IPR014929">
    <property type="entry name" value="E2-binding"/>
</dbReference>
<dbReference type="InterPro" id="IPR030468">
    <property type="entry name" value="Uba3_N"/>
</dbReference>
<feature type="compositionally biased region" description="Polar residues" evidence="12">
    <location>
        <begin position="467"/>
        <end position="480"/>
    </location>
</feature>
<evidence type="ECO:0000313" key="15">
    <source>
        <dbReference type="EMBL" id="KAF8713855.1"/>
    </source>
</evidence>
<dbReference type="InterPro" id="IPR045886">
    <property type="entry name" value="ThiF/MoeB/HesA"/>
</dbReference>
<evidence type="ECO:0000256" key="6">
    <source>
        <dbReference type="ARBA" id="ARBA00022786"/>
    </source>
</evidence>
<dbReference type="InterPro" id="IPR000073">
    <property type="entry name" value="AB_hydrolase_1"/>
</dbReference>
<evidence type="ECO:0000256" key="3">
    <source>
        <dbReference type="ARBA" id="ARBA00015203"/>
    </source>
</evidence>
<dbReference type="Pfam" id="PF00899">
    <property type="entry name" value="ThiF"/>
    <property type="match status" value="1"/>
</dbReference>
<dbReference type="Proteomes" id="UP000602905">
    <property type="component" value="Unassembled WGS sequence"/>
</dbReference>
<proteinExistence type="inferred from homology"/>
<dbReference type="EMBL" id="JACYCD010000022">
    <property type="protein sequence ID" value="KAF8713855.1"/>
    <property type="molecule type" value="Genomic_DNA"/>
</dbReference>
<protein>
    <recommendedName>
        <fullName evidence="3 11">NEDD8-activating enzyme E1 catalytic subunit</fullName>
        <ecNumber evidence="8 11">6.2.1.64</ecNumber>
    </recommendedName>
</protein>
<dbReference type="SUPFAM" id="SSF53474">
    <property type="entry name" value="alpha/beta-Hydrolases"/>
    <property type="match status" value="1"/>
</dbReference>
<dbReference type="Gene3D" id="3.40.50.720">
    <property type="entry name" value="NAD(P)-binding Rossmann-like Domain"/>
    <property type="match status" value="1"/>
</dbReference>
<name>A0A8H7I2F7_9AGAM</name>
<dbReference type="FunFam" id="1.10.10.520:FF:000001">
    <property type="entry name" value="NEDD8-activating enzyme E1 catalytic subunit"/>
    <property type="match status" value="1"/>
</dbReference>
<evidence type="ECO:0000313" key="16">
    <source>
        <dbReference type="Proteomes" id="UP000602905"/>
    </source>
</evidence>
<comment type="catalytic activity">
    <reaction evidence="9 11">
        <text>ATP + [NEDD8 protein] + [E1 NEDD8-activating enzyme]-L-cysteine = AMP + diphosphate + [E1 NEDD8-activating enzyme]-S-[NEDD8 protein]-yl-L-cysteine.</text>
        <dbReference type="EC" id="6.2.1.64"/>
    </reaction>
</comment>
<dbReference type="Pfam" id="PF08825">
    <property type="entry name" value="E2_bind"/>
    <property type="match status" value="1"/>
</dbReference>
<dbReference type="Pfam" id="PF10329">
    <property type="entry name" value="DUF2417"/>
    <property type="match status" value="1"/>
</dbReference>
<evidence type="ECO:0000256" key="2">
    <source>
        <dbReference type="ARBA" id="ARBA00006310"/>
    </source>
</evidence>
<dbReference type="GO" id="GO:0045116">
    <property type="term" value="P:protein neddylation"/>
    <property type="evidence" value="ECO:0007669"/>
    <property type="project" value="UniProtKB-UniRule"/>
</dbReference>
<dbReference type="PANTHER" id="PTHR10953">
    <property type="entry name" value="UBIQUITIN-ACTIVATING ENZYME E1"/>
    <property type="match status" value="1"/>
</dbReference>
<feature type="active site" description="Glycyl thioester intermediate" evidence="10">
    <location>
        <position position="210"/>
    </location>
</feature>
<evidence type="ECO:0000256" key="9">
    <source>
        <dbReference type="ARBA" id="ARBA00024626"/>
    </source>
</evidence>
<keyword evidence="6 11" id="KW-0833">Ubl conjugation pathway</keyword>
<reference evidence="15" key="1">
    <citation type="submission" date="2020-09" db="EMBL/GenBank/DDBJ databases">
        <title>Comparative genome analyses of four rice-infecting Rhizoctonia solani isolates reveal extensive enrichment of homogalacturonan modification genes.</title>
        <authorList>
            <person name="Lee D.-Y."/>
            <person name="Jeon J."/>
            <person name="Kim K.-T."/>
            <person name="Cheong K."/>
            <person name="Song H."/>
            <person name="Choi G."/>
            <person name="Ko J."/>
            <person name="Opiyo S.O."/>
            <person name="Zuo S."/>
            <person name="Madhav S."/>
            <person name="Lee Y.-H."/>
            <person name="Wang G.-L."/>
        </authorList>
    </citation>
    <scope>NUCLEOTIDE SEQUENCE</scope>
    <source>
        <strain evidence="15">AG1-IA WGL</strain>
    </source>
</reference>
<dbReference type="PANTHER" id="PTHR10953:SF6">
    <property type="entry name" value="NEDD8-ACTIVATING ENZYME E1 CATALYTIC SUBUNIT"/>
    <property type="match status" value="1"/>
</dbReference>
<feature type="region of interest" description="Disordered" evidence="12">
    <location>
        <begin position="457"/>
        <end position="489"/>
    </location>
</feature>
<evidence type="ECO:0000256" key="10">
    <source>
        <dbReference type="PROSITE-ProRule" id="PRU10132"/>
    </source>
</evidence>
<keyword evidence="5 11" id="KW-0547">Nucleotide-binding</keyword>
<dbReference type="InterPro" id="IPR029058">
    <property type="entry name" value="AB_hydrolase_fold"/>
</dbReference>
<comment type="similarity">
    <text evidence="2 11">Belongs to the ubiquitin-activating E1 family. UBA3 subfamily.</text>
</comment>
<dbReference type="GO" id="GO:0005524">
    <property type="term" value="F:ATP binding"/>
    <property type="evidence" value="ECO:0007669"/>
    <property type="project" value="UniProtKB-UniRule"/>
</dbReference>
<dbReference type="Pfam" id="PF12697">
    <property type="entry name" value="Abhydrolase_6"/>
    <property type="match status" value="1"/>
</dbReference>
<dbReference type="CDD" id="cd01488">
    <property type="entry name" value="Uba3_RUB"/>
    <property type="match status" value="1"/>
</dbReference>
<keyword evidence="13" id="KW-1133">Transmembrane helix</keyword>
<feature type="non-terminal residue" evidence="15">
    <location>
        <position position="1025"/>
    </location>
</feature>